<evidence type="ECO:0000259" key="2">
    <source>
        <dbReference type="PROSITE" id="PS51029"/>
    </source>
</evidence>
<feature type="region of interest" description="Disordered" evidence="1">
    <location>
        <begin position="114"/>
        <end position="166"/>
    </location>
</feature>
<evidence type="ECO:0000256" key="1">
    <source>
        <dbReference type="SAM" id="MobiDB-lite"/>
    </source>
</evidence>
<keyword evidence="3" id="KW-1185">Reference proteome</keyword>
<proteinExistence type="predicted"/>
<dbReference type="OrthoDB" id="6629625at2759"/>
<dbReference type="GeneID" id="112693537"/>
<dbReference type="PROSITE" id="PS51029">
    <property type="entry name" value="MADF"/>
    <property type="match status" value="1"/>
</dbReference>
<reference evidence="4" key="1">
    <citation type="submission" date="2025-08" db="UniProtKB">
        <authorList>
            <consortium name="RefSeq"/>
        </authorList>
    </citation>
    <scope>IDENTIFICATION</scope>
    <source>
        <tissue evidence="4">Whole body</tissue>
    </source>
</reference>
<organism evidence="3 4">
    <name type="scientific">Sipha flava</name>
    <name type="common">yellow sugarcane aphid</name>
    <dbReference type="NCBI Taxonomy" id="143950"/>
    <lineage>
        <taxon>Eukaryota</taxon>
        <taxon>Metazoa</taxon>
        <taxon>Ecdysozoa</taxon>
        <taxon>Arthropoda</taxon>
        <taxon>Hexapoda</taxon>
        <taxon>Insecta</taxon>
        <taxon>Pterygota</taxon>
        <taxon>Neoptera</taxon>
        <taxon>Paraneoptera</taxon>
        <taxon>Hemiptera</taxon>
        <taxon>Sternorrhyncha</taxon>
        <taxon>Aphidomorpha</taxon>
        <taxon>Aphidoidea</taxon>
        <taxon>Aphididae</taxon>
        <taxon>Sipha</taxon>
    </lineage>
</organism>
<accession>A0A8B8GN56</accession>
<name>A0A8B8GN56_9HEMI</name>
<dbReference type="Proteomes" id="UP000694846">
    <property type="component" value="Unplaced"/>
</dbReference>
<dbReference type="RefSeq" id="XP_025424430.1">
    <property type="nucleotide sequence ID" value="XM_025568645.1"/>
</dbReference>
<feature type="domain" description="MADF" evidence="2">
    <location>
        <begin position="15"/>
        <end position="111"/>
    </location>
</feature>
<dbReference type="AlphaFoldDB" id="A0A8B8GN56"/>
<dbReference type="Pfam" id="PF10545">
    <property type="entry name" value="MADF_DNA_bdg"/>
    <property type="match status" value="1"/>
</dbReference>
<evidence type="ECO:0000313" key="4">
    <source>
        <dbReference type="RefSeq" id="XP_025424430.1"/>
    </source>
</evidence>
<dbReference type="PANTHER" id="PTHR21505:SF8">
    <property type="entry name" value="DPT-YFP REPRESSOR BY OVEREXPRESSION, ISOFORM D-RELATED"/>
    <property type="match status" value="1"/>
</dbReference>
<gene>
    <name evidence="4" type="primary">LOC112693537</name>
</gene>
<dbReference type="PANTHER" id="PTHR21505">
    <property type="entry name" value="MADF DOMAIN-CONTAINING PROTEIN-RELATED"/>
    <property type="match status" value="1"/>
</dbReference>
<feature type="compositionally biased region" description="Polar residues" evidence="1">
    <location>
        <begin position="144"/>
        <end position="166"/>
    </location>
</feature>
<sequence length="323" mass="36886">MSKISKKWNGDLIIKFFELYENHPCLWDVFSKTYKDRIAREDAYREIGNAMNIDGFESAEVKAKIRSLRNAYTLELAKIQKSKKSGAGVDDTYKPNVKWFPIAHRILHQVVQTRDSQSTEINGQKNVLNETTKDYEDTDDTEFGNESNNMDKTINFPSPSHTQNTKRLASKLNIAPKKSKTFNKSYINSTERAIQHLREISSKLDEKPEENEFDFFGKTIACMLKKIPETLAVESMVHIQSYLAQQRLKSTVNQNHQTSAINENIMFSPSTSNYNSYSSPSATASPINTFEYSSNENSQNTQSDILASAVTNILQEDMYLLNE</sequence>
<dbReference type="InterPro" id="IPR006578">
    <property type="entry name" value="MADF-dom"/>
</dbReference>
<feature type="compositionally biased region" description="Polar residues" evidence="1">
    <location>
        <begin position="114"/>
        <end position="129"/>
    </location>
</feature>
<evidence type="ECO:0000313" key="3">
    <source>
        <dbReference type="Proteomes" id="UP000694846"/>
    </source>
</evidence>
<protein>
    <submittedName>
        <fullName evidence="4">Uncharacterized protein LOC112693537</fullName>
    </submittedName>
</protein>
<dbReference type="SMART" id="SM00595">
    <property type="entry name" value="MADF"/>
    <property type="match status" value="1"/>
</dbReference>